<evidence type="ECO:0000256" key="2">
    <source>
        <dbReference type="ARBA" id="ARBA00007317"/>
    </source>
</evidence>
<dbReference type="CDD" id="cd06849">
    <property type="entry name" value="lipoyl_domain"/>
    <property type="match status" value="1"/>
</dbReference>
<dbReference type="Proteomes" id="UP000251835">
    <property type="component" value="Unassembled WGS sequence"/>
</dbReference>
<dbReference type="Pfam" id="PF02817">
    <property type="entry name" value="E3_binding"/>
    <property type="match status" value="1"/>
</dbReference>
<dbReference type="EC" id="2.3.1.-" evidence="7"/>
<name>A0A7L4UQH6_BALHA</name>
<dbReference type="Gene3D" id="3.30.559.10">
    <property type="entry name" value="Chloramphenicol acetyltransferase-like domain"/>
    <property type="match status" value="1"/>
</dbReference>
<feature type="domain" description="Lipoyl-binding" evidence="9">
    <location>
        <begin position="3"/>
        <end position="78"/>
    </location>
</feature>
<feature type="region of interest" description="Disordered" evidence="8">
    <location>
        <begin position="159"/>
        <end position="197"/>
    </location>
</feature>
<comment type="subunit">
    <text evidence="3">Forms a 24-polypeptide structural core with octahedral symmetry.</text>
</comment>
<dbReference type="InterPro" id="IPR000089">
    <property type="entry name" value="Biotin_lipoyl"/>
</dbReference>
<dbReference type="PROSITE" id="PS51826">
    <property type="entry name" value="PSBD"/>
    <property type="match status" value="1"/>
</dbReference>
<dbReference type="FunFam" id="3.30.559.10:FF:000007">
    <property type="entry name" value="Dihydrolipoamide acetyltransferase component of pyruvate dehydrogenase complex"/>
    <property type="match status" value="1"/>
</dbReference>
<organism evidence="11 12">
    <name type="scientific">Balneicella halophila</name>
    <dbReference type="NCBI Taxonomy" id="1537566"/>
    <lineage>
        <taxon>Bacteria</taxon>
        <taxon>Pseudomonadati</taxon>
        <taxon>Bacteroidota</taxon>
        <taxon>Bacteroidia</taxon>
        <taxon>Bacteroidales</taxon>
        <taxon>Balneicellaceae</taxon>
        <taxon>Balneicella</taxon>
    </lineage>
</organism>
<sequence>MSKRDIKLPEMGEGIIEATITQYLVAVGDTVEVDTPILEVATDKVDSEVLSPFEGTIAELLFEEGDVVPVGDAVARIETEGGENVNSEDKKESEEPKQESEEKQAAQKKENTKYSQFISPTVRALLQQHDLPLGVLDEIEPTGADYRITKQDVENYIAENNLASESKSKKESEKKTEKEPKEEPQKTSSKKVEKPVPKLTVGENDEVVEMGRMRKLIAEHMVDSLATSPHVTSFIEADLTNMVNWRNKVKKEFQEKYGQKLTFTTLFVEVVAKAIKKFPMINISVDGDNIIKRGNVNIGMATALPDGNLIVPVIHKAHQLNIVGIAEQVNTLAEKARNNKLAPTDIKGGTFTITNLGAFDSLTGTPIINQPEVAILAVGAIKKKPAAVLSDNGNYGVGIRDIMMLAMSYDHRVVDGGLGGNFLKEVRDQLENFDVNRSI</sequence>
<dbReference type="InterPro" id="IPR001078">
    <property type="entry name" value="2-oxoacid_DH_actylTfrase"/>
</dbReference>
<dbReference type="OrthoDB" id="9805770at2"/>
<feature type="compositionally biased region" description="Basic and acidic residues" evidence="8">
    <location>
        <begin position="87"/>
        <end position="112"/>
    </location>
</feature>
<accession>A0A7L4UQH6</accession>
<dbReference type="InterPro" id="IPR023213">
    <property type="entry name" value="CAT-like_dom_sf"/>
</dbReference>
<comment type="caution">
    <text evidence="11">The sequence shown here is derived from an EMBL/GenBank/DDBJ whole genome shotgun (WGS) entry which is preliminary data.</text>
</comment>
<evidence type="ECO:0000256" key="7">
    <source>
        <dbReference type="RuleBase" id="RU003423"/>
    </source>
</evidence>
<dbReference type="EMBL" id="QENZ01000004">
    <property type="protein sequence ID" value="PVX51066.1"/>
    <property type="molecule type" value="Genomic_DNA"/>
</dbReference>
<reference evidence="11 12" key="1">
    <citation type="submission" date="2018-05" db="EMBL/GenBank/DDBJ databases">
        <title>Genomic Encyclopedia of Type Strains, Phase IV (KMG-IV): sequencing the most valuable type-strain genomes for metagenomic binning, comparative biology and taxonomic classification.</title>
        <authorList>
            <person name="Goeker M."/>
        </authorList>
    </citation>
    <scope>NUCLEOTIDE SEQUENCE [LARGE SCALE GENOMIC DNA]</scope>
    <source>
        <strain evidence="11 12">DSM 28579</strain>
    </source>
</reference>
<dbReference type="Pfam" id="PF00198">
    <property type="entry name" value="2-oxoacid_dh"/>
    <property type="match status" value="1"/>
</dbReference>
<evidence type="ECO:0000256" key="3">
    <source>
        <dbReference type="ARBA" id="ARBA00011484"/>
    </source>
</evidence>
<evidence type="ECO:0000313" key="11">
    <source>
        <dbReference type="EMBL" id="PVX51066.1"/>
    </source>
</evidence>
<dbReference type="PANTHER" id="PTHR43178">
    <property type="entry name" value="DIHYDROLIPOAMIDE ACETYLTRANSFERASE COMPONENT OF PYRUVATE DEHYDROGENASE COMPLEX"/>
    <property type="match status" value="1"/>
</dbReference>
<keyword evidence="4 7" id="KW-0808">Transferase</keyword>
<dbReference type="InterPro" id="IPR011053">
    <property type="entry name" value="Single_hybrid_motif"/>
</dbReference>
<feature type="region of interest" description="Disordered" evidence="8">
    <location>
        <begin position="78"/>
        <end position="113"/>
    </location>
</feature>
<protein>
    <recommendedName>
        <fullName evidence="7">Dihydrolipoamide acetyltransferase component of pyruvate dehydrogenase complex</fullName>
        <ecNumber evidence="7">2.3.1.-</ecNumber>
    </recommendedName>
</protein>
<dbReference type="SUPFAM" id="SSF47005">
    <property type="entry name" value="Peripheral subunit-binding domain of 2-oxo acid dehydrogenase complex"/>
    <property type="match status" value="1"/>
</dbReference>
<dbReference type="GO" id="GO:0031405">
    <property type="term" value="F:lipoic acid binding"/>
    <property type="evidence" value="ECO:0007669"/>
    <property type="project" value="TreeGrafter"/>
</dbReference>
<dbReference type="RefSeq" id="WP_116496603.1">
    <property type="nucleotide sequence ID" value="NZ_QENZ01000004.1"/>
</dbReference>
<dbReference type="SUPFAM" id="SSF52777">
    <property type="entry name" value="CoA-dependent acyltransferases"/>
    <property type="match status" value="1"/>
</dbReference>
<dbReference type="AlphaFoldDB" id="A0A7L4UQH6"/>
<evidence type="ECO:0000256" key="6">
    <source>
        <dbReference type="ARBA" id="ARBA00023315"/>
    </source>
</evidence>
<keyword evidence="12" id="KW-1185">Reference proteome</keyword>
<dbReference type="Gene3D" id="2.40.50.100">
    <property type="match status" value="1"/>
</dbReference>
<evidence type="ECO:0000256" key="8">
    <source>
        <dbReference type="SAM" id="MobiDB-lite"/>
    </source>
</evidence>
<dbReference type="GO" id="GO:0016407">
    <property type="term" value="F:acetyltransferase activity"/>
    <property type="evidence" value="ECO:0007669"/>
    <property type="project" value="TreeGrafter"/>
</dbReference>
<dbReference type="Pfam" id="PF00364">
    <property type="entry name" value="Biotin_lipoyl"/>
    <property type="match status" value="1"/>
</dbReference>
<evidence type="ECO:0000313" key="12">
    <source>
        <dbReference type="Proteomes" id="UP000251835"/>
    </source>
</evidence>
<dbReference type="InterPro" id="IPR050743">
    <property type="entry name" value="2-oxoacid_DH_E2_comp"/>
</dbReference>
<dbReference type="Gene3D" id="4.10.320.10">
    <property type="entry name" value="E3-binding domain"/>
    <property type="match status" value="1"/>
</dbReference>
<evidence type="ECO:0000256" key="1">
    <source>
        <dbReference type="ARBA" id="ARBA00001938"/>
    </source>
</evidence>
<evidence type="ECO:0000256" key="4">
    <source>
        <dbReference type="ARBA" id="ARBA00022679"/>
    </source>
</evidence>
<dbReference type="InterPro" id="IPR036625">
    <property type="entry name" value="E3-bd_dom_sf"/>
</dbReference>
<proteinExistence type="inferred from homology"/>
<comment type="similarity">
    <text evidence="2 7">Belongs to the 2-oxoacid dehydrogenase family.</text>
</comment>
<gene>
    <name evidence="11" type="ORF">C7377_1399</name>
</gene>
<keyword evidence="6 7" id="KW-0012">Acyltransferase</keyword>
<dbReference type="PANTHER" id="PTHR43178:SF5">
    <property type="entry name" value="LIPOAMIDE ACYLTRANSFERASE COMPONENT OF BRANCHED-CHAIN ALPHA-KETO ACID DEHYDROGENASE COMPLEX, MITOCHONDRIAL"/>
    <property type="match status" value="1"/>
</dbReference>
<dbReference type="InterPro" id="IPR004167">
    <property type="entry name" value="PSBD"/>
</dbReference>
<dbReference type="GO" id="GO:0005737">
    <property type="term" value="C:cytoplasm"/>
    <property type="evidence" value="ECO:0007669"/>
    <property type="project" value="TreeGrafter"/>
</dbReference>
<evidence type="ECO:0000259" key="10">
    <source>
        <dbReference type="PROSITE" id="PS51826"/>
    </source>
</evidence>
<dbReference type="PROSITE" id="PS00189">
    <property type="entry name" value="LIPOYL"/>
    <property type="match status" value="1"/>
</dbReference>
<keyword evidence="5 7" id="KW-0450">Lipoyl</keyword>
<feature type="domain" description="Peripheral subunit-binding (PSBD)" evidence="10">
    <location>
        <begin position="117"/>
        <end position="157"/>
    </location>
</feature>
<dbReference type="PROSITE" id="PS50968">
    <property type="entry name" value="BIOTINYL_LIPOYL"/>
    <property type="match status" value="1"/>
</dbReference>
<dbReference type="InterPro" id="IPR003016">
    <property type="entry name" value="2-oxoA_DH_lipoyl-BS"/>
</dbReference>
<evidence type="ECO:0000259" key="9">
    <source>
        <dbReference type="PROSITE" id="PS50968"/>
    </source>
</evidence>
<dbReference type="SUPFAM" id="SSF51230">
    <property type="entry name" value="Single hybrid motif"/>
    <property type="match status" value="1"/>
</dbReference>
<evidence type="ECO:0000256" key="5">
    <source>
        <dbReference type="ARBA" id="ARBA00022823"/>
    </source>
</evidence>
<comment type="cofactor">
    <cofactor evidence="1 7">
        <name>(R)-lipoate</name>
        <dbReference type="ChEBI" id="CHEBI:83088"/>
    </cofactor>
</comment>
<feature type="compositionally biased region" description="Basic and acidic residues" evidence="8">
    <location>
        <begin position="166"/>
        <end position="196"/>
    </location>
</feature>